<dbReference type="InterPro" id="IPR039315">
    <property type="entry name" value="CheW"/>
</dbReference>
<dbReference type="GO" id="GO:0007165">
    <property type="term" value="P:signal transduction"/>
    <property type="evidence" value="ECO:0007669"/>
    <property type="project" value="InterPro"/>
</dbReference>
<dbReference type="PANTHER" id="PTHR22617:SF23">
    <property type="entry name" value="CHEMOTAXIS PROTEIN CHEW"/>
    <property type="match status" value="1"/>
</dbReference>
<dbReference type="InterPro" id="IPR002545">
    <property type="entry name" value="CheW-lke_dom"/>
</dbReference>
<protein>
    <submittedName>
        <fullName evidence="2">Purine-binding chemotaxis protein CheW</fullName>
    </submittedName>
</protein>
<dbReference type="GO" id="GO:0005829">
    <property type="term" value="C:cytosol"/>
    <property type="evidence" value="ECO:0007669"/>
    <property type="project" value="TreeGrafter"/>
</dbReference>
<feature type="domain" description="CheW-like" evidence="1">
    <location>
        <begin position="3"/>
        <end position="150"/>
    </location>
</feature>
<dbReference type="RefSeq" id="WP_317136036.1">
    <property type="nucleotide sequence ID" value="NZ_CP043875.1"/>
</dbReference>
<dbReference type="KEGG" id="mefw:F1737_07855"/>
<evidence type="ECO:0000313" key="2">
    <source>
        <dbReference type="EMBL" id="WOF16613.1"/>
    </source>
</evidence>
<dbReference type="SUPFAM" id="SSF50341">
    <property type="entry name" value="CheW-like"/>
    <property type="match status" value="1"/>
</dbReference>
<dbReference type="Pfam" id="PF01584">
    <property type="entry name" value="CheW"/>
    <property type="match status" value="1"/>
</dbReference>
<dbReference type="PANTHER" id="PTHR22617">
    <property type="entry name" value="CHEMOTAXIS SENSOR HISTIDINE KINASE-RELATED"/>
    <property type="match status" value="1"/>
</dbReference>
<dbReference type="SMART" id="SM00260">
    <property type="entry name" value="CheW"/>
    <property type="match status" value="1"/>
</dbReference>
<gene>
    <name evidence="2" type="ORF">F1737_07855</name>
</gene>
<sequence length="165" mass="18114">MSAIGVVKFEIGGTLYAIDIDLAREIVEMVPITPVPGVPQEIEGIINLRGEVTNILNLNKFLGLSDAKNPEERKIIVLVPARTGNSNTGIIVDNVHSVIQAFETDIDPIDNMISEEAYVKGVIKQISEDGKSQELIIWIDLGKILDTILFNRSRDNSEEKNTAST</sequence>
<dbReference type="Gene3D" id="2.40.50.180">
    <property type="entry name" value="CheA-289, Domain 4"/>
    <property type="match status" value="1"/>
</dbReference>
<dbReference type="InterPro" id="IPR036061">
    <property type="entry name" value="CheW-like_dom_sf"/>
</dbReference>
<evidence type="ECO:0000259" key="1">
    <source>
        <dbReference type="PROSITE" id="PS50851"/>
    </source>
</evidence>
<name>A0AA97FEK7_9EURY</name>
<proteinExistence type="predicted"/>
<dbReference type="PROSITE" id="PS50851">
    <property type="entry name" value="CHEW"/>
    <property type="match status" value="1"/>
</dbReference>
<dbReference type="Proteomes" id="UP001301797">
    <property type="component" value="Chromosome"/>
</dbReference>
<dbReference type="GeneID" id="85230074"/>
<organism evidence="2 3">
    <name type="scientific">Methanochimaera problematica</name>
    <dbReference type="NCBI Taxonomy" id="2609417"/>
    <lineage>
        <taxon>Archaea</taxon>
        <taxon>Methanobacteriati</taxon>
        <taxon>Methanobacteriota</taxon>
        <taxon>Stenosarchaea group</taxon>
        <taxon>Methanomicrobia</taxon>
        <taxon>Methanomicrobiales</taxon>
        <taxon>Methanomicrobiaceae</taxon>
        <taxon>Methanochimaera</taxon>
    </lineage>
</organism>
<reference evidence="2 3" key="1">
    <citation type="submission" date="2019-09" db="EMBL/GenBank/DDBJ databases">
        <title>The complete genome of Methanoplanus sp. FWC-SCC4.</title>
        <authorList>
            <person name="Chen S.-C."/>
            <person name="Zhou Y.-Z."/>
            <person name="Lai M.-C."/>
        </authorList>
    </citation>
    <scope>NUCLEOTIDE SEQUENCE [LARGE SCALE GENOMIC DNA]</scope>
    <source>
        <strain evidence="2 3">FWC-SCC4</strain>
    </source>
</reference>
<dbReference type="EMBL" id="CP043875">
    <property type="protein sequence ID" value="WOF16613.1"/>
    <property type="molecule type" value="Genomic_DNA"/>
</dbReference>
<evidence type="ECO:0000313" key="3">
    <source>
        <dbReference type="Proteomes" id="UP001301797"/>
    </source>
</evidence>
<accession>A0AA97FEK7</accession>
<dbReference type="GO" id="GO:0006935">
    <property type="term" value="P:chemotaxis"/>
    <property type="evidence" value="ECO:0007669"/>
    <property type="project" value="InterPro"/>
</dbReference>
<dbReference type="Gene3D" id="2.30.30.40">
    <property type="entry name" value="SH3 Domains"/>
    <property type="match status" value="1"/>
</dbReference>
<dbReference type="AlphaFoldDB" id="A0AA97FEK7"/>
<keyword evidence="3" id="KW-1185">Reference proteome</keyword>